<dbReference type="EMBL" id="LXQA010845541">
    <property type="protein sequence ID" value="MCI73754.1"/>
    <property type="molecule type" value="Genomic_DNA"/>
</dbReference>
<protein>
    <submittedName>
        <fullName evidence="1">Uncharacterized protein</fullName>
    </submittedName>
</protein>
<evidence type="ECO:0000313" key="2">
    <source>
        <dbReference type="Proteomes" id="UP000265520"/>
    </source>
</evidence>
<proteinExistence type="predicted"/>
<reference evidence="1 2" key="1">
    <citation type="journal article" date="2018" name="Front. Plant Sci.">
        <title>Red Clover (Trifolium pratense) and Zigzag Clover (T. medium) - A Picture of Genomic Similarities and Differences.</title>
        <authorList>
            <person name="Dluhosova J."/>
            <person name="Istvanek J."/>
            <person name="Nedelnik J."/>
            <person name="Repkova J."/>
        </authorList>
    </citation>
    <scope>NUCLEOTIDE SEQUENCE [LARGE SCALE GENOMIC DNA]</scope>
    <source>
        <strain evidence="2">cv. 10/8</strain>
        <tissue evidence="1">Leaf</tissue>
    </source>
</reference>
<dbReference type="AlphaFoldDB" id="A0A392UM75"/>
<evidence type="ECO:0000313" key="1">
    <source>
        <dbReference type="EMBL" id="MCI73754.1"/>
    </source>
</evidence>
<accession>A0A392UM75</accession>
<sequence>ALNDKFSGWFDESLSR</sequence>
<organism evidence="1 2">
    <name type="scientific">Trifolium medium</name>
    <dbReference type="NCBI Taxonomy" id="97028"/>
    <lineage>
        <taxon>Eukaryota</taxon>
        <taxon>Viridiplantae</taxon>
        <taxon>Streptophyta</taxon>
        <taxon>Embryophyta</taxon>
        <taxon>Tracheophyta</taxon>
        <taxon>Spermatophyta</taxon>
        <taxon>Magnoliopsida</taxon>
        <taxon>eudicotyledons</taxon>
        <taxon>Gunneridae</taxon>
        <taxon>Pentapetalae</taxon>
        <taxon>rosids</taxon>
        <taxon>fabids</taxon>
        <taxon>Fabales</taxon>
        <taxon>Fabaceae</taxon>
        <taxon>Papilionoideae</taxon>
        <taxon>50 kb inversion clade</taxon>
        <taxon>NPAAA clade</taxon>
        <taxon>Hologalegina</taxon>
        <taxon>IRL clade</taxon>
        <taxon>Trifolieae</taxon>
        <taxon>Trifolium</taxon>
    </lineage>
</organism>
<name>A0A392UM75_9FABA</name>
<feature type="non-terminal residue" evidence="1">
    <location>
        <position position="1"/>
    </location>
</feature>
<dbReference type="Proteomes" id="UP000265520">
    <property type="component" value="Unassembled WGS sequence"/>
</dbReference>
<keyword evidence="2" id="KW-1185">Reference proteome</keyword>
<comment type="caution">
    <text evidence="1">The sequence shown here is derived from an EMBL/GenBank/DDBJ whole genome shotgun (WGS) entry which is preliminary data.</text>
</comment>